<accession>A0ABQ2JU94</accession>
<comment type="caution">
    <text evidence="1">The sequence shown here is derived from an EMBL/GenBank/DDBJ whole genome shotgun (WGS) entry which is preliminary data.</text>
</comment>
<protein>
    <recommendedName>
        <fullName evidence="3">Phytoene synthase</fullName>
    </recommendedName>
</protein>
<dbReference type="Proteomes" id="UP000605099">
    <property type="component" value="Unassembled WGS sequence"/>
</dbReference>
<name>A0ABQ2JU94_9SPHN</name>
<proteinExistence type="predicted"/>
<evidence type="ECO:0000313" key="2">
    <source>
        <dbReference type="Proteomes" id="UP000605099"/>
    </source>
</evidence>
<evidence type="ECO:0000313" key="1">
    <source>
        <dbReference type="EMBL" id="GGN55303.1"/>
    </source>
</evidence>
<dbReference type="RefSeq" id="WP_188821165.1">
    <property type="nucleotide sequence ID" value="NZ_BMLK01000015.1"/>
</dbReference>
<dbReference type="EMBL" id="BMLK01000015">
    <property type="protein sequence ID" value="GGN55303.1"/>
    <property type="molecule type" value="Genomic_DNA"/>
</dbReference>
<organism evidence="1 2">
    <name type="scientific">Novosphingobium indicum</name>
    <dbReference type="NCBI Taxonomy" id="462949"/>
    <lineage>
        <taxon>Bacteria</taxon>
        <taxon>Pseudomonadati</taxon>
        <taxon>Pseudomonadota</taxon>
        <taxon>Alphaproteobacteria</taxon>
        <taxon>Sphingomonadales</taxon>
        <taxon>Sphingomonadaceae</taxon>
        <taxon>Novosphingobium</taxon>
    </lineage>
</organism>
<keyword evidence="2" id="KW-1185">Reference proteome</keyword>
<evidence type="ECO:0008006" key="3">
    <source>
        <dbReference type="Google" id="ProtNLM"/>
    </source>
</evidence>
<sequence length="216" mass="23439">MLVASLPTASRLALAYAPAKARLQTLALFALDTRLAGLLRNSSEPMLAQLRLSWWRETLTRDENEWPEGEPLLAALRSWNGQHRSLSALVDGWEALTGTAPLPPGALREMAEGRAASFAALARSLALEQEAEAASHLGRQWAAADLAMRLGHSQERSTATALVAEGKDRRPRVSRSLRPLLVLHGLAHRRLEKGDEAAALSPAAMLKAMRLGFLGF</sequence>
<reference evidence="2" key="1">
    <citation type="journal article" date="2019" name="Int. J. Syst. Evol. Microbiol.">
        <title>The Global Catalogue of Microorganisms (GCM) 10K type strain sequencing project: providing services to taxonomists for standard genome sequencing and annotation.</title>
        <authorList>
            <consortium name="The Broad Institute Genomics Platform"/>
            <consortium name="The Broad Institute Genome Sequencing Center for Infectious Disease"/>
            <person name="Wu L."/>
            <person name="Ma J."/>
        </authorList>
    </citation>
    <scope>NUCLEOTIDE SEQUENCE [LARGE SCALE GENOMIC DNA]</scope>
    <source>
        <strain evidence="2">CGMCC 1.6784</strain>
    </source>
</reference>
<gene>
    <name evidence="1" type="ORF">GCM10011349_31810</name>
</gene>